<evidence type="ECO:0008006" key="3">
    <source>
        <dbReference type="Google" id="ProtNLM"/>
    </source>
</evidence>
<proteinExistence type="predicted"/>
<dbReference type="Pfam" id="PF06224">
    <property type="entry name" value="AlkZ-like"/>
    <property type="match status" value="1"/>
</dbReference>
<evidence type="ECO:0000313" key="1">
    <source>
        <dbReference type="EMBL" id="VZO35267.1"/>
    </source>
</evidence>
<dbReference type="EMBL" id="CACRYJ010000006">
    <property type="protein sequence ID" value="VZO35267.1"/>
    <property type="molecule type" value="Genomic_DNA"/>
</dbReference>
<sequence>MGITREWVLRRRMAAQRLTSSGLPEPADAVRLLTCVQAQETPNAMWSVGMRTRGATDDSVRAAFDEGRFLRTHILRPTWHFVAPQDLRWILALTSPKVLSSMRGHFAGLGLDEDVAARGADVFRKVLAGRTALTRREIAPHMEAAGLPHNGLPLGDLHQMNELSGVIVSGPMKGAQHTYVLVDEIVPPEPALDRDEALARLVHRFFAGHGPASIKDLTRWAALTQADVRRGLAIVGDRLERAEVDGTALWFDPTVPARTAAGAPRAHLLPTYDEATLTYPALGFPVAPGHPRGPDADPWIDPYASTVLVDGLNAGTWKRAPGRGVARIQLRLATGVTPDQTAEVETAADRLATYLGAAREAFVT</sequence>
<dbReference type="PANTHER" id="PTHR38479">
    <property type="entry name" value="LMO0824 PROTEIN"/>
    <property type="match status" value="1"/>
</dbReference>
<dbReference type="InterPro" id="IPR009351">
    <property type="entry name" value="AlkZ-like"/>
</dbReference>
<protein>
    <recommendedName>
        <fullName evidence="3">Winged helix DNA-binding domain-containing protein</fullName>
    </recommendedName>
</protein>
<reference evidence="1 2" key="1">
    <citation type="submission" date="2019-11" db="EMBL/GenBank/DDBJ databases">
        <authorList>
            <person name="Criscuolo A."/>
        </authorList>
    </citation>
    <scope>NUCLEOTIDE SEQUENCE [LARGE SCALE GENOMIC DNA]</scope>
    <source>
        <strain evidence="1">CIP111667</strain>
    </source>
</reference>
<dbReference type="AlphaFoldDB" id="A0A7M4DEF2"/>
<organism evidence="1 2">
    <name type="scientific">Occultella aeris</name>
    <dbReference type="NCBI Taxonomy" id="2761496"/>
    <lineage>
        <taxon>Bacteria</taxon>
        <taxon>Bacillati</taxon>
        <taxon>Actinomycetota</taxon>
        <taxon>Actinomycetes</taxon>
        <taxon>Micrococcales</taxon>
        <taxon>Ruaniaceae</taxon>
        <taxon>Occultella</taxon>
    </lineage>
</organism>
<dbReference type="Proteomes" id="UP000419743">
    <property type="component" value="Unassembled WGS sequence"/>
</dbReference>
<dbReference type="PANTHER" id="PTHR38479:SF2">
    <property type="entry name" value="WINGED HELIX DNA-BINDING DOMAIN-CONTAINING PROTEIN"/>
    <property type="match status" value="1"/>
</dbReference>
<comment type="caution">
    <text evidence="1">The sequence shown here is derived from an EMBL/GenBank/DDBJ whole genome shotgun (WGS) entry which is preliminary data.</text>
</comment>
<name>A0A7M4DEF2_9MICO</name>
<keyword evidence="2" id="KW-1185">Reference proteome</keyword>
<dbReference type="RefSeq" id="WP_156739044.1">
    <property type="nucleotide sequence ID" value="NZ_CACRYJ010000006.1"/>
</dbReference>
<evidence type="ECO:0000313" key="2">
    <source>
        <dbReference type="Proteomes" id="UP000419743"/>
    </source>
</evidence>
<accession>A0A7M4DEF2</accession>
<gene>
    <name evidence="1" type="ORF">HALOF300_00492</name>
</gene>